<evidence type="ECO:0000313" key="2">
    <source>
        <dbReference type="EMBL" id="KXJ87799.1"/>
    </source>
</evidence>
<feature type="chain" id="PRO_5007293069" evidence="1">
    <location>
        <begin position="28"/>
        <end position="291"/>
    </location>
</feature>
<gene>
    <name evidence="2" type="ORF">Micbo1qcDRAFT_178869</name>
</gene>
<dbReference type="AlphaFoldDB" id="A0A136ISL2"/>
<protein>
    <submittedName>
        <fullName evidence="2">Uncharacterized protein</fullName>
    </submittedName>
</protein>
<keyword evidence="1" id="KW-0732">Signal</keyword>
<reference evidence="3" key="1">
    <citation type="submission" date="2016-02" db="EMBL/GenBank/DDBJ databases">
        <title>Draft genome sequence of Microdochium bolleyi, a fungal endophyte of beachgrass.</title>
        <authorList>
            <consortium name="DOE Joint Genome Institute"/>
            <person name="David A.S."/>
            <person name="May G."/>
            <person name="Haridas S."/>
            <person name="Lim J."/>
            <person name="Wang M."/>
            <person name="Labutti K."/>
            <person name="Lipzen A."/>
            <person name="Barry K."/>
            <person name="Grigoriev I.V."/>
        </authorList>
    </citation>
    <scope>NUCLEOTIDE SEQUENCE [LARGE SCALE GENOMIC DNA]</scope>
    <source>
        <strain evidence="3">J235TASD1</strain>
    </source>
</reference>
<feature type="signal peptide" evidence="1">
    <location>
        <begin position="1"/>
        <end position="27"/>
    </location>
</feature>
<dbReference type="InParanoid" id="A0A136ISL2"/>
<organism evidence="2 3">
    <name type="scientific">Microdochium bolleyi</name>
    <dbReference type="NCBI Taxonomy" id="196109"/>
    <lineage>
        <taxon>Eukaryota</taxon>
        <taxon>Fungi</taxon>
        <taxon>Dikarya</taxon>
        <taxon>Ascomycota</taxon>
        <taxon>Pezizomycotina</taxon>
        <taxon>Sordariomycetes</taxon>
        <taxon>Xylariomycetidae</taxon>
        <taxon>Xylariales</taxon>
        <taxon>Microdochiaceae</taxon>
        <taxon>Microdochium</taxon>
    </lineage>
</organism>
<sequence>MWSSHLLLAWQLAGLIALSSFLDSVSAGGIAGCFERVGPLYQTYRIAVDTWGADQKKFLPGLAATTGGAHPDGGHNFLQVMNYLDGANKYSEADLTFDDEKIDINKATPVYTAAQMLYYKNAPDLVPLPLLFRNAPETWPDALGQIKTIHVEGKSTHREMKDQGKLDKIYEHRLRLEVCHEEALLFRQSDSMDFVPKDIKKVTGWENAVPITVKEPWHINDEFEITKFNAEETVEKSPDGMFTDDSVKNWVAEYGNRDSDTKAAKNHHKVIAQLTENKASEYRLLYEQLCG</sequence>
<name>A0A136ISL2_9PEZI</name>
<dbReference type="OrthoDB" id="5119120at2759"/>
<dbReference type="EMBL" id="KQ964261">
    <property type="protein sequence ID" value="KXJ87799.1"/>
    <property type="molecule type" value="Genomic_DNA"/>
</dbReference>
<dbReference type="Proteomes" id="UP000070501">
    <property type="component" value="Unassembled WGS sequence"/>
</dbReference>
<evidence type="ECO:0000256" key="1">
    <source>
        <dbReference type="SAM" id="SignalP"/>
    </source>
</evidence>
<proteinExistence type="predicted"/>
<evidence type="ECO:0000313" key="3">
    <source>
        <dbReference type="Proteomes" id="UP000070501"/>
    </source>
</evidence>
<accession>A0A136ISL2</accession>
<keyword evidence="3" id="KW-1185">Reference proteome</keyword>